<keyword evidence="9" id="KW-1185">Reference proteome</keyword>
<evidence type="ECO:0000313" key="9">
    <source>
        <dbReference type="Proteomes" id="UP000245609"/>
    </source>
</evidence>
<dbReference type="EMBL" id="MBFS01003770">
    <property type="protein sequence ID" value="PVU84958.1"/>
    <property type="molecule type" value="Genomic_DNA"/>
</dbReference>
<dbReference type="Proteomes" id="UP000245609">
    <property type="component" value="Unassembled WGS sequence"/>
</dbReference>
<keyword evidence="5" id="KW-0131">Cell cycle</keyword>
<feature type="compositionally biased region" description="Low complexity" evidence="6">
    <location>
        <begin position="365"/>
        <end position="380"/>
    </location>
</feature>
<protein>
    <recommendedName>
        <fullName evidence="7">CLASP N-terminal domain-containing protein</fullName>
    </recommendedName>
</protein>
<evidence type="ECO:0000256" key="3">
    <source>
        <dbReference type="ARBA" id="ARBA00022618"/>
    </source>
</evidence>
<evidence type="ECO:0000259" key="7">
    <source>
        <dbReference type="Pfam" id="PF12348"/>
    </source>
</evidence>
<dbReference type="STRING" id="133381.A0A2T9XY03"/>
<gene>
    <name evidence="8" type="ORF">BB560_007203</name>
</gene>
<dbReference type="InterPro" id="IPR011989">
    <property type="entry name" value="ARM-like"/>
</dbReference>
<dbReference type="Gene3D" id="1.25.10.10">
    <property type="entry name" value="Leucine-rich Repeat Variant"/>
    <property type="match status" value="1"/>
</dbReference>
<comment type="similarity">
    <text evidence="2">Belongs to the CLASP family.</text>
</comment>
<dbReference type="GO" id="GO:0005819">
    <property type="term" value="C:spindle"/>
    <property type="evidence" value="ECO:0007669"/>
    <property type="project" value="UniProtKB-SubCell"/>
</dbReference>
<keyword evidence="3" id="KW-0132">Cell division</keyword>
<evidence type="ECO:0000256" key="6">
    <source>
        <dbReference type="SAM" id="MobiDB-lite"/>
    </source>
</evidence>
<comment type="caution">
    <text evidence="8">The sequence shown here is derived from an EMBL/GenBank/DDBJ whole genome shotgun (WGS) entry which is preliminary data.</text>
</comment>
<dbReference type="GO" id="GO:0051301">
    <property type="term" value="P:cell division"/>
    <property type="evidence" value="ECO:0007669"/>
    <property type="project" value="UniProtKB-KW"/>
</dbReference>
<dbReference type="Pfam" id="PF12348">
    <property type="entry name" value="CLASP_N"/>
    <property type="match status" value="1"/>
</dbReference>
<comment type="subcellular location">
    <subcellularLocation>
        <location evidence="1">Cytoplasm</location>
        <location evidence="1">Cytoskeleton</location>
        <location evidence="1">Spindle</location>
    </subcellularLocation>
</comment>
<evidence type="ECO:0000256" key="4">
    <source>
        <dbReference type="ARBA" id="ARBA00022701"/>
    </source>
</evidence>
<feature type="region of interest" description="Disordered" evidence="6">
    <location>
        <begin position="535"/>
        <end position="563"/>
    </location>
</feature>
<dbReference type="OrthoDB" id="4699125at2759"/>
<evidence type="ECO:0000256" key="2">
    <source>
        <dbReference type="ARBA" id="ARBA00009549"/>
    </source>
</evidence>
<feature type="region of interest" description="Disordered" evidence="6">
    <location>
        <begin position="290"/>
        <end position="341"/>
    </location>
</feature>
<dbReference type="InterPro" id="IPR024395">
    <property type="entry name" value="CLASP_N_dom"/>
</dbReference>
<evidence type="ECO:0000256" key="5">
    <source>
        <dbReference type="ARBA" id="ARBA00022776"/>
    </source>
</evidence>
<feature type="compositionally biased region" description="Low complexity" evidence="6">
    <location>
        <begin position="545"/>
        <end position="558"/>
    </location>
</feature>
<organism evidence="8 9">
    <name type="scientific">Smittium megazygosporum</name>
    <dbReference type="NCBI Taxonomy" id="133381"/>
    <lineage>
        <taxon>Eukaryota</taxon>
        <taxon>Fungi</taxon>
        <taxon>Fungi incertae sedis</taxon>
        <taxon>Zoopagomycota</taxon>
        <taxon>Kickxellomycotina</taxon>
        <taxon>Harpellomycetes</taxon>
        <taxon>Harpellales</taxon>
        <taxon>Legeriomycetaceae</taxon>
        <taxon>Smittium</taxon>
    </lineage>
</organism>
<proteinExistence type="inferred from homology"/>
<keyword evidence="4" id="KW-0493">Microtubule</keyword>
<name>A0A2T9XY03_9FUNG</name>
<feature type="domain" description="CLASP N-terminal" evidence="7">
    <location>
        <begin position="26"/>
        <end position="243"/>
    </location>
</feature>
<feature type="region of interest" description="Disordered" evidence="6">
    <location>
        <begin position="363"/>
        <end position="390"/>
    </location>
</feature>
<feature type="non-terminal residue" evidence="8">
    <location>
        <position position="755"/>
    </location>
</feature>
<evidence type="ECO:0000313" key="8">
    <source>
        <dbReference type="EMBL" id="PVU84958.1"/>
    </source>
</evidence>
<accession>A0A2T9XY03</accession>
<sequence>MDYTKCDSTQDLERKLDCIFSDLSLDETEDSWSKIDASLKNLASLSIAGALKYPVFVSGLESNSSFISRSILTERTRLSGTALDFISTLSQQNELKFRQVSNLFVHDIIKLCARTSKVFSNRAIACLNSLLKCGRCFHHIPLLCESASKNSSKILRSNVSKVLLTAIQEIGTGDSGFSDPAKEKAEASQYFEAIESTIACTAVDAEVTVRSTAKTIYEVYTTKYPENKDKLVEKLDTTAKKYLKITSGSSTQINRPGRQGISEARRLMAARRMNPGFMKSIAVDSEQKGLLEEAGSASEKTEELDNYKPQAVRRVPLKQQTRQSNTESQTQGAAEVPGNTNINALGKDCTTMCEDSSAIFRNKDNNTTSAATPADASTSNGGTSSSEPKENFFERAPLLRRISPASSSTAIVGEPVVHAVPKSAQRVAVGPKQRFQVLSLPPTLQQKGREMRRRSIFRARQLAIAQQSPYVGILSTQKQRIASRRYGHSSIDRQRIGGEHNNEVARAVSARRLVDLPTQRSSCGSVNVSALAPNRVRSRSTSNEPAHVSAHVPSHVSSRNTTRAPVRTQIVPVTQSGQKRIPIHLRTTASSRQRILPKENRPLRSAISKNKVKLSILGFALKNPKSPLVKKFIRVSAKFGVGLKPLVPKSLEFVQATPKPKQRFGSRIDELTKTLPTKINNQAKGISFFSPSLNKTYSEKTVVIVGNNQVIGAEPNVAPVLVQREQSPVETLSSVTDLSQNTTVALDQQVVETAG</sequence>
<dbReference type="GO" id="GO:0005874">
    <property type="term" value="C:microtubule"/>
    <property type="evidence" value="ECO:0007669"/>
    <property type="project" value="UniProtKB-KW"/>
</dbReference>
<evidence type="ECO:0000256" key="1">
    <source>
        <dbReference type="ARBA" id="ARBA00004186"/>
    </source>
</evidence>
<dbReference type="AlphaFoldDB" id="A0A2T9XY03"/>
<feature type="compositionally biased region" description="Polar residues" evidence="6">
    <location>
        <begin position="318"/>
        <end position="341"/>
    </location>
</feature>
<reference evidence="8 9" key="1">
    <citation type="journal article" date="2018" name="MBio">
        <title>Comparative Genomics Reveals the Core Gene Toolbox for the Fungus-Insect Symbiosis.</title>
        <authorList>
            <person name="Wang Y."/>
            <person name="Stata M."/>
            <person name="Wang W."/>
            <person name="Stajich J.E."/>
            <person name="White M.M."/>
            <person name="Moncalvo J.M."/>
        </authorList>
    </citation>
    <scope>NUCLEOTIDE SEQUENCE [LARGE SCALE GENOMIC DNA]</scope>
    <source>
        <strain evidence="8 9">SC-DP-2</strain>
    </source>
</reference>
<keyword evidence="5" id="KW-0498">Mitosis</keyword>